<accession>A0A9N9RJ78</accession>
<proteinExistence type="predicted"/>
<feature type="chain" id="PRO_5040332270" description="SUEL-type lectin domain-containing protein" evidence="1">
    <location>
        <begin position="27"/>
        <end position="217"/>
    </location>
</feature>
<evidence type="ECO:0000313" key="2">
    <source>
        <dbReference type="EMBL" id="CAG9798085.1"/>
    </source>
</evidence>
<dbReference type="EMBL" id="OU895877">
    <property type="protein sequence ID" value="CAG9798085.1"/>
    <property type="molecule type" value="Genomic_DNA"/>
</dbReference>
<gene>
    <name evidence="2" type="ORF">CHIRRI_LOCUS1070</name>
</gene>
<evidence type="ECO:0000313" key="3">
    <source>
        <dbReference type="Proteomes" id="UP001153620"/>
    </source>
</evidence>
<feature type="signal peptide" evidence="1">
    <location>
        <begin position="1"/>
        <end position="26"/>
    </location>
</feature>
<name>A0A9N9RJ78_9DIPT</name>
<dbReference type="AlphaFoldDB" id="A0A9N9RJ78"/>
<keyword evidence="3" id="KW-1185">Reference proteome</keyword>
<sequence>MKALKIKRNQIFVLVILSLLSRHTDARGGGRGGRGGMYSGGAVVDDSSSLHNNGLTAGAATSSGLKSSIPFDVAPGKPLIYCGTSKYIQSQIRINNEDIYFCNKKRIETSCLKQAYHECSDERMQCDLDDGILDNMFCQDDTLFSKALISCNSTTVAYKKSEKLTILNCYEVLVQNSQSISTKKPLSFRANVHIFLLNLIGQSEILNATTSKYNLLV</sequence>
<evidence type="ECO:0000256" key="1">
    <source>
        <dbReference type="SAM" id="SignalP"/>
    </source>
</evidence>
<dbReference type="Proteomes" id="UP001153620">
    <property type="component" value="Chromosome 1"/>
</dbReference>
<reference evidence="2" key="1">
    <citation type="submission" date="2022-01" db="EMBL/GenBank/DDBJ databases">
        <authorList>
            <person name="King R."/>
        </authorList>
    </citation>
    <scope>NUCLEOTIDE SEQUENCE</scope>
</reference>
<evidence type="ECO:0008006" key="4">
    <source>
        <dbReference type="Google" id="ProtNLM"/>
    </source>
</evidence>
<organism evidence="2 3">
    <name type="scientific">Chironomus riparius</name>
    <dbReference type="NCBI Taxonomy" id="315576"/>
    <lineage>
        <taxon>Eukaryota</taxon>
        <taxon>Metazoa</taxon>
        <taxon>Ecdysozoa</taxon>
        <taxon>Arthropoda</taxon>
        <taxon>Hexapoda</taxon>
        <taxon>Insecta</taxon>
        <taxon>Pterygota</taxon>
        <taxon>Neoptera</taxon>
        <taxon>Endopterygota</taxon>
        <taxon>Diptera</taxon>
        <taxon>Nematocera</taxon>
        <taxon>Chironomoidea</taxon>
        <taxon>Chironomidae</taxon>
        <taxon>Chironominae</taxon>
        <taxon>Chironomus</taxon>
    </lineage>
</organism>
<keyword evidence="1" id="KW-0732">Signal</keyword>
<protein>
    <recommendedName>
        <fullName evidence="4">SUEL-type lectin domain-containing protein</fullName>
    </recommendedName>
</protein>
<reference evidence="2" key="2">
    <citation type="submission" date="2022-10" db="EMBL/GenBank/DDBJ databases">
        <authorList>
            <consortium name="ENA_rothamsted_submissions"/>
            <consortium name="culmorum"/>
            <person name="King R."/>
        </authorList>
    </citation>
    <scope>NUCLEOTIDE SEQUENCE</scope>
</reference>